<accession>A0A1G8WM77</accession>
<keyword evidence="3" id="KW-0808">Transferase</keyword>
<dbReference type="NCBIfam" id="TIGR03342">
    <property type="entry name" value="dsrC_tusE_dsvC"/>
    <property type="match status" value="1"/>
</dbReference>
<dbReference type="InterPro" id="IPR007453">
    <property type="entry name" value="DsrC/TusE"/>
</dbReference>
<evidence type="ECO:0000313" key="5">
    <source>
        <dbReference type="EMBL" id="SDJ79163.1"/>
    </source>
</evidence>
<evidence type="ECO:0000256" key="1">
    <source>
        <dbReference type="ARBA" id="ARBA00004496"/>
    </source>
</evidence>
<dbReference type="GO" id="GO:0016740">
    <property type="term" value="F:transferase activity"/>
    <property type="evidence" value="ECO:0007669"/>
    <property type="project" value="UniProtKB-KW"/>
</dbReference>
<dbReference type="GO" id="GO:0005737">
    <property type="term" value="C:cytoplasm"/>
    <property type="evidence" value="ECO:0007669"/>
    <property type="project" value="UniProtKB-SubCell"/>
</dbReference>
<comment type="function">
    <text evidence="3">Part of a sulfur-relay system.</text>
</comment>
<keyword evidence="2" id="KW-0963">Cytoplasm</keyword>
<dbReference type="RefSeq" id="WP_089686020.1">
    <property type="nucleotide sequence ID" value="NZ_FNES01000008.1"/>
</dbReference>
<dbReference type="OrthoDB" id="9786347at2"/>
<dbReference type="EC" id="2.8.1.-" evidence="3"/>
<keyword evidence="6" id="KW-1185">Reference proteome</keyword>
<dbReference type="EMBL" id="FNES01000008">
    <property type="protein sequence ID" value="SDJ79163.1"/>
    <property type="molecule type" value="Genomic_DNA"/>
</dbReference>
<dbReference type="PANTHER" id="PTHR37010">
    <property type="entry name" value="SULFURTRANSFERASE TUSE"/>
    <property type="match status" value="1"/>
</dbReference>
<sequence length="117" mass="13073">MATTEIHRYLRVGERRIALDPEGYLVTLDDWTPEVASALAQEEGRTLTEEHWEVIAVLRDFYARFESAPAMRPLVKAVGQALGPEKGRSLYLMKLFPDSPAKVAARLAGLPKPTHCL</sequence>
<evidence type="ECO:0000313" key="6">
    <source>
        <dbReference type="Proteomes" id="UP000198525"/>
    </source>
</evidence>
<proteinExistence type="inferred from homology"/>
<evidence type="ECO:0000256" key="3">
    <source>
        <dbReference type="PIRNR" id="PIRNR006223"/>
    </source>
</evidence>
<dbReference type="Pfam" id="PF04358">
    <property type="entry name" value="DsrC"/>
    <property type="match status" value="1"/>
</dbReference>
<organism evidence="5 6">
    <name type="scientific">Billgrantia gudaonensis</name>
    <dbReference type="NCBI Taxonomy" id="376427"/>
    <lineage>
        <taxon>Bacteria</taxon>
        <taxon>Pseudomonadati</taxon>
        <taxon>Pseudomonadota</taxon>
        <taxon>Gammaproteobacteria</taxon>
        <taxon>Oceanospirillales</taxon>
        <taxon>Halomonadaceae</taxon>
        <taxon>Billgrantia</taxon>
    </lineage>
</organism>
<name>A0A1G8WM77_9GAMM</name>
<feature type="active site" description="Cysteine persulfide intermediate" evidence="4">
    <location>
        <position position="116"/>
    </location>
</feature>
<dbReference type="Gene3D" id="1.10.10.370">
    <property type="entry name" value="DsrC-like protein, C-terminal domain"/>
    <property type="match status" value="1"/>
</dbReference>
<dbReference type="GO" id="GO:0097163">
    <property type="term" value="F:sulfur carrier activity"/>
    <property type="evidence" value="ECO:0007669"/>
    <property type="project" value="TreeGrafter"/>
</dbReference>
<dbReference type="SUPFAM" id="SSF69721">
    <property type="entry name" value="DsrC, the gamma subunit of dissimilatory sulfite reductase"/>
    <property type="match status" value="1"/>
</dbReference>
<dbReference type="PANTHER" id="PTHR37010:SF1">
    <property type="entry name" value="SULFURTRANSFERASE TUSE"/>
    <property type="match status" value="1"/>
</dbReference>
<dbReference type="GO" id="GO:0002143">
    <property type="term" value="P:tRNA wobble position uridine thiolation"/>
    <property type="evidence" value="ECO:0007669"/>
    <property type="project" value="TreeGrafter"/>
</dbReference>
<dbReference type="AlphaFoldDB" id="A0A1G8WM77"/>
<dbReference type="PIRSF" id="PIRSF006223">
    <property type="entry name" value="DsrC_TusE"/>
    <property type="match status" value="1"/>
</dbReference>
<comment type="subcellular location">
    <subcellularLocation>
        <location evidence="1">Cytoplasm</location>
    </subcellularLocation>
</comment>
<dbReference type="STRING" id="376427.SAMN04487954_10849"/>
<gene>
    <name evidence="5" type="ORF">SAMN04487954_10849</name>
</gene>
<dbReference type="InterPro" id="IPR042072">
    <property type="entry name" value="DsrC-like_C"/>
</dbReference>
<evidence type="ECO:0000256" key="2">
    <source>
        <dbReference type="ARBA" id="ARBA00022490"/>
    </source>
</evidence>
<comment type="similarity">
    <text evidence="3">Belongs to the dsrC/tusE family.</text>
</comment>
<dbReference type="InterPro" id="IPR043163">
    <property type="entry name" value="DsrC-like_N"/>
</dbReference>
<protein>
    <recommendedName>
        <fullName evidence="3">Sulfurtransferase</fullName>
        <ecNumber evidence="3">2.8.1.-</ecNumber>
    </recommendedName>
</protein>
<dbReference type="InterPro" id="IPR025526">
    <property type="entry name" value="DsrC-like_dom_sf"/>
</dbReference>
<evidence type="ECO:0000256" key="4">
    <source>
        <dbReference type="PIRSR" id="PIRSR006223-50"/>
    </source>
</evidence>
<reference evidence="5 6" key="1">
    <citation type="submission" date="2016-10" db="EMBL/GenBank/DDBJ databases">
        <authorList>
            <person name="de Groot N.N."/>
        </authorList>
    </citation>
    <scope>NUCLEOTIDE SEQUENCE [LARGE SCALE GENOMIC DNA]</scope>
    <source>
        <strain evidence="5 6">CGMCC 1.6133</strain>
    </source>
</reference>
<dbReference type="Gene3D" id="3.30.1420.10">
    <property type="match status" value="1"/>
</dbReference>
<dbReference type="Proteomes" id="UP000198525">
    <property type="component" value="Unassembled WGS sequence"/>
</dbReference>